<protein>
    <submittedName>
        <fullName evidence="1">Uncharacterized protein</fullName>
    </submittedName>
</protein>
<gene>
    <name evidence="1" type="ORF">ABZ071_27290</name>
</gene>
<accession>A0ABV2VRW6</accession>
<feature type="non-terminal residue" evidence="1">
    <location>
        <position position="83"/>
    </location>
</feature>
<evidence type="ECO:0000313" key="2">
    <source>
        <dbReference type="Proteomes" id="UP001550348"/>
    </source>
</evidence>
<organism evidence="1 2">
    <name type="scientific">Micromonospora fulviviridis</name>
    <dbReference type="NCBI Taxonomy" id="47860"/>
    <lineage>
        <taxon>Bacteria</taxon>
        <taxon>Bacillati</taxon>
        <taxon>Actinomycetota</taxon>
        <taxon>Actinomycetes</taxon>
        <taxon>Micromonosporales</taxon>
        <taxon>Micromonosporaceae</taxon>
        <taxon>Micromonospora</taxon>
    </lineage>
</organism>
<sequence length="83" mass="9222">MRQQPEQDPPRVTSRTERVWQIARPALELAALMAAYNQREGLAVAAKALAVLGRVSWILGCGSAIHVCREWAVRADRGRVRAD</sequence>
<dbReference type="RefSeq" id="WP_355667128.1">
    <property type="nucleotide sequence ID" value="NZ_JBEXRX010000114.1"/>
</dbReference>
<name>A0ABV2VRW6_9ACTN</name>
<proteinExistence type="predicted"/>
<comment type="caution">
    <text evidence="1">The sequence shown here is derived from an EMBL/GenBank/DDBJ whole genome shotgun (WGS) entry which is preliminary data.</text>
</comment>
<keyword evidence="2" id="KW-1185">Reference proteome</keyword>
<dbReference type="EMBL" id="JBEXRX010000114">
    <property type="protein sequence ID" value="MEU0155543.1"/>
    <property type="molecule type" value="Genomic_DNA"/>
</dbReference>
<dbReference type="Proteomes" id="UP001550348">
    <property type="component" value="Unassembled WGS sequence"/>
</dbReference>
<reference evidence="1 2" key="1">
    <citation type="submission" date="2024-06" db="EMBL/GenBank/DDBJ databases">
        <title>The Natural Products Discovery Center: Release of the First 8490 Sequenced Strains for Exploring Actinobacteria Biosynthetic Diversity.</title>
        <authorList>
            <person name="Kalkreuter E."/>
            <person name="Kautsar S.A."/>
            <person name="Yang D."/>
            <person name="Bader C.D."/>
            <person name="Teijaro C.N."/>
            <person name="Fluegel L."/>
            <person name="Davis C.M."/>
            <person name="Simpson J.R."/>
            <person name="Lauterbach L."/>
            <person name="Steele A.D."/>
            <person name="Gui C."/>
            <person name="Meng S."/>
            <person name="Li G."/>
            <person name="Viehrig K."/>
            <person name="Ye F."/>
            <person name="Su P."/>
            <person name="Kiefer A.F."/>
            <person name="Nichols A."/>
            <person name="Cepeda A.J."/>
            <person name="Yan W."/>
            <person name="Fan B."/>
            <person name="Jiang Y."/>
            <person name="Adhikari A."/>
            <person name="Zheng C.-J."/>
            <person name="Schuster L."/>
            <person name="Cowan T.M."/>
            <person name="Smanski M.J."/>
            <person name="Chevrette M.G."/>
            <person name="De Carvalho L.P.S."/>
            <person name="Shen B."/>
        </authorList>
    </citation>
    <scope>NUCLEOTIDE SEQUENCE [LARGE SCALE GENOMIC DNA]</scope>
    <source>
        <strain evidence="1 2">NPDC006286</strain>
    </source>
</reference>
<evidence type="ECO:0000313" key="1">
    <source>
        <dbReference type="EMBL" id="MEU0155543.1"/>
    </source>
</evidence>